<gene>
    <name evidence="1" type="ORF">RZS28_09200</name>
</gene>
<keyword evidence="2" id="KW-1185">Reference proteome</keyword>
<dbReference type="InterPro" id="IPR006975">
    <property type="entry name" value="NifQ"/>
</dbReference>
<accession>A0ABZ0HW05</accession>
<name>A0ABZ0HW05_9HYPH</name>
<evidence type="ECO:0000313" key="1">
    <source>
        <dbReference type="EMBL" id="WOJ91408.1"/>
    </source>
</evidence>
<dbReference type="Pfam" id="PF04891">
    <property type="entry name" value="NifQ"/>
    <property type="match status" value="1"/>
</dbReference>
<organism evidence="1 2">
    <name type="scientific">Methylocapsa polymorpha</name>
    <dbReference type="NCBI Taxonomy" id="3080828"/>
    <lineage>
        <taxon>Bacteria</taxon>
        <taxon>Pseudomonadati</taxon>
        <taxon>Pseudomonadota</taxon>
        <taxon>Alphaproteobacteria</taxon>
        <taxon>Hyphomicrobiales</taxon>
        <taxon>Beijerinckiaceae</taxon>
        <taxon>Methylocapsa</taxon>
    </lineage>
</organism>
<sequence length="209" mass="22724">MRLVGTLEENSGGAASCLEASAAPSEQSFDRHVLGRIFLHSAAEAARLGDTIADRLGVDPDEFAALARYLCVDSFVESAGKRELAPEDEELMVRTLLMQNRSADGSVGQWLASIVARRALESNHLWEDLGLATRGDLSKLLLRHFPGLAEKNTRNMRWKKFLYRALCEAEGFSMCPSPTCDSCAEFHICFGDESGPSALARTARNGGAC</sequence>
<dbReference type="EMBL" id="CP136862">
    <property type="protein sequence ID" value="WOJ91408.1"/>
    <property type="molecule type" value="Genomic_DNA"/>
</dbReference>
<dbReference type="RefSeq" id="WP_407341004.1">
    <property type="nucleotide sequence ID" value="NZ_CP136862.1"/>
</dbReference>
<evidence type="ECO:0000313" key="2">
    <source>
        <dbReference type="Proteomes" id="UP001626536"/>
    </source>
</evidence>
<dbReference type="Proteomes" id="UP001626536">
    <property type="component" value="Chromosome"/>
</dbReference>
<protein>
    <submittedName>
        <fullName evidence="1">Nitrogen fixation protein NifQ</fullName>
    </submittedName>
</protein>
<reference evidence="1 2" key="1">
    <citation type="submission" date="2023-10" db="EMBL/GenBank/DDBJ databases">
        <title>Novel methanotroph of the genus Methylocapsa from a subarctic wetland.</title>
        <authorList>
            <person name="Belova S.E."/>
            <person name="Oshkin I.Y."/>
            <person name="Miroshnikov K."/>
            <person name="Dedysh S.N."/>
        </authorList>
    </citation>
    <scope>NUCLEOTIDE SEQUENCE [LARGE SCALE GENOMIC DNA]</scope>
    <source>
        <strain evidence="1 2">RX1</strain>
    </source>
</reference>
<proteinExistence type="predicted"/>